<dbReference type="Pfam" id="PF12802">
    <property type="entry name" value="MarR_2"/>
    <property type="match status" value="1"/>
</dbReference>
<evidence type="ECO:0000256" key="2">
    <source>
        <dbReference type="ARBA" id="ARBA00023125"/>
    </source>
</evidence>
<protein>
    <submittedName>
        <fullName evidence="5">Transcriptional regulator, MarR family</fullName>
    </submittedName>
</protein>
<reference evidence="5" key="1">
    <citation type="journal article" date="2011" name="PLoS ONE">
        <title>Ralstonia syzygii, the Blood Disease Bacterium and some Asian R. solanacearum strains form a single genomic species despite divergent lifestyles.</title>
        <authorList>
            <person name="Remenant B."/>
            <person name="de Cambiaire J.C."/>
            <person name="Cellier G."/>
            <person name="Jacobs J.M."/>
            <person name="Mangenot S."/>
            <person name="Barbe V."/>
            <person name="Lajus A."/>
            <person name="Vallenet D."/>
            <person name="Medigue C."/>
            <person name="Fegan M."/>
            <person name="Allen C."/>
            <person name="Prior P."/>
        </authorList>
    </citation>
    <scope>NUCLEOTIDE SEQUENCE</scope>
    <source>
        <strain evidence="5">R24</strain>
    </source>
</reference>
<name>G3ACI8_9RALS</name>
<dbReference type="AlphaFoldDB" id="G3ACI8"/>
<dbReference type="GO" id="GO:0003677">
    <property type="term" value="F:DNA binding"/>
    <property type="evidence" value="ECO:0007669"/>
    <property type="project" value="UniProtKB-KW"/>
</dbReference>
<dbReference type="InterPro" id="IPR036390">
    <property type="entry name" value="WH_DNA-bd_sf"/>
</dbReference>
<dbReference type="InterPro" id="IPR036388">
    <property type="entry name" value="WH-like_DNA-bd_sf"/>
</dbReference>
<dbReference type="InterPro" id="IPR000835">
    <property type="entry name" value="HTH_MarR-typ"/>
</dbReference>
<keyword evidence="3" id="KW-0804">Transcription</keyword>
<dbReference type="SUPFAM" id="SSF46785">
    <property type="entry name" value="Winged helix' DNA-binding domain"/>
    <property type="match status" value="1"/>
</dbReference>
<dbReference type="GO" id="GO:0003700">
    <property type="term" value="F:DNA-binding transcription factor activity"/>
    <property type="evidence" value="ECO:0007669"/>
    <property type="project" value="InterPro"/>
</dbReference>
<evidence type="ECO:0000259" key="4">
    <source>
        <dbReference type="PROSITE" id="PS50995"/>
    </source>
</evidence>
<proteinExistence type="predicted"/>
<keyword evidence="2" id="KW-0238">DNA-binding</keyword>
<dbReference type="PANTHER" id="PTHR42756">
    <property type="entry name" value="TRANSCRIPTIONAL REGULATOR, MARR"/>
    <property type="match status" value="1"/>
</dbReference>
<dbReference type="SMART" id="SM00347">
    <property type="entry name" value="HTH_MARR"/>
    <property type="match status" value="1"/>
</dbReference>
<dbReference type="EMBL" id="FR854092">
    <property type="protein sequence ID" value="CCA87281.1"/>
    <property type="molecule type" value="Genomic_DNA"/>
</dbReference>
<accession>G3ACI8</accession>
<dbReference type="InterPro" id="IPR023187">
    <property type="entry name" value="Tscrpt_reg_MarR-type_CS"/>
</dbReference>
<organism evidence="5">
    <name type="scientific">Ralstonia syzygii R24</name>
    <dbReference type="NCBI Taxonomy" id="907261"/>
    <lineage>
        <taxon>Bacteria</taxon>
        <taxon>Pseudomonadati</taxon>
        <taxon>Pseudomonadota</taxon>
        <taxon>Betaproteobacteria</taxon>
        <taxon>Burkholderiales</taxon>
        <taxon>Burkholderiaceae</taxon>
        <taxon>Ralstonia</taxon>
        <taxon>Ralstonia solanacearum species complex</taxon>
    </lineage>
</organism>
<evidence type="ECO:0000313" key="5">
    <source>
        <dbReference type="EMBL" id="CCA87281.1"/>
    </source>
</evidence>
<feature type="domain" description="HTH marR-type" evidence="4">
    <location>
        <begin position="65"/>
        <end position="200"/>
    </location>
</feature>
<dbReference type="PROSITE" id="PS01117">
    <property type="entry name" value="HTH_MARR_1"/>
    <property type="match status" value="1"/>
</dbReference>
<dbReference type="PRINTS" id="PR00598">
    <property type="entry name" value="HTHMARR"/>
</dbReference>
<gene>
    <name evidence="5" type="ORF">RALSY_mp30608</name>
</gene>
<dbReference type="PROSITE" id="PS50995">
    <property type="entry name" value="HTH_MARR_2"/>
    <property type="match status" value="1"/>
</dbReference>
<sequence length="200" mass="21369">MSAARMWLTAGGFCLPGPAGGSGADMARAGVASSTSKIRRVTRQRTSKKQVAYLTTASYHFRMFDRCLYFNTSALARKLDRVWAEAFAPFDLTPPQGFMLRAIVDHPGMLQSGLSEAMSVSRPTATRALDGLEAKGLIERRRTAADGRETAIFPTPEAVGIGAALNEASGAVTARLKRLLGSTAFAETVAQIRSVRSTLA</sequence>
<keyword evidence="1" id="KW-0805">Transcription regulation</keyword>
<dbReference type="PANTHER" id="PTHR42756:SF1">
    <property type="entry name" value="TRANSCRIPTIONAL REPRESSOR OF EMRAB OPERON"/>
    <property type="match status" value="1"/>
</dbReference>
<evidence type="ECO:0000256" key="1">
    <source>
        <dbReference type="ARBA" id="ARBA00023015"/>
    </source>
</evidence>
<dbReference type="Gene3D" id="1.10.10.10">
    <property type="entry name" value="Winged helix-like DNA-binding domain superfamily/Winged helix DNA-binding domain"/>
    <property type="match status" value="1"/>
</dbReference>
<evidence type="ECO:0000256" key="3">
    <source>
        <dbReference type="ARBA" id="ARBA00023163"/>
    </source>
</evidence>
<reference evidence="5" key="2">
    <citation type="submission" date="2011-04" db="EMBL/GenBank/DDBJ databases">
        <authorList>
            <person name="Genoscope - CEA"/>
        </authorList>
    </citation>
    <scope>NUCLEOTIDE SEQUENCE</scope>
    <source>
        <strain evidence="5">R24</strain>
    </source>
</reference>